<keyword evidence="2" id="KW-1185">Reference proteome</keyword>
<gene>
    <name evidence="1" type="ORF">Ddye_023677</name>
</gene>
<dbReference type="PANTHER" id="PTHR46890">
    <property type="entry name" value="NON-LTR RETROLELEMENT REVERSE TRANSCRIPTASE-LIKE PROTEIN-RELATED"/>
    <property type="match status" value="1"/>
</dbReference>
<dbReference type="Proteomes" id="UP001280121">
    <property type="component" value="Unassembled WGS sequence"/>
</dbReference>
<dbReference type="EMBL" id="JANJYI010000007">
    <property type="protein sequence ID" value="KAK2641914.1"/>
    <property type="molecule type" value="Genomic_DNA"/>
</dbReference>
<dbReference type="AlphaFoldDB" id="A0AAD9TUD6"/>
<protein>
    <recommendedName>
        <fullName evidence="3">Reverse transcriptase domain-containing protein</fullName>
    </recommendedName>
</protein>
<comment type="caution">
    <text evidence="1">The sequence shown here is derived from an EMBL/GenBank/DDBJ whole genome shotgun (WGS) entry which is preliminary data.</text>
</comment>
<accession>A0AAD9TUD6</accession>
<dbReference type="InterPro" id="IPR052343">
    <property type="entry name" value="Retrotransposon-Effector_Assoc"/>
</dbReference>
<evidence type="ECO:0008006" key="3">
    <source>
        <dbReference type="Google" id="ProtNLM"/>
    </source>
</evidence>
<sequence>MVYLFYILDILEPKISGVRAAKIIIRLGFSNRLMVDTQVSELEIKQIVFFIGRFKAPDPNEVPAIFFQKIWDTCKDVIVKLIVDCFKFGCIPDATNQTLISLNPKVSNPTSMTQLRPIILCNTLYKIISKVIVQRLKELIPDLVSPNQVFDGVWKHVKVSIRGPVISHLFFIDYLILFGNAYLSQAKVMKECLDSFCWLSGQEVSFPKSRVFYSKNISNFNARFFTSACGSPITMNFGNYLGNPLIHDYKEILDNWMIANYVDEKIIDLNPRYIVWSPPLKCWVKLNVDGSVNPNSGSIAAGGLKIVWEGGFRKVLVESDSQNSVIY</sequence>
<dbReference type="PANTHER" id="PTHR46890:SF48">
    <property type="entry name" value="RNA-DIRECTED DNA POLYMERASE"/>
    <property type="match status" value="1"/>
</dbReference>
<organism evidence="1 2">
    <name type="scientific">Dipteronia dyeriana</name>
    <dbReference type="NCBI Taxonomy" id="168575"/>
    <lineage>
        <taxon>Eukaryota</taxon>
        <taxon>Viridiplantae</taxon>
        <taxon>Streptophyta</taxon>
        <taxon>Embryophyta</taxon>
        <taxon>Tracheophyta</taxon>
        <taxon>Spermatophyta</taxon>
        <taxon>Magnoliopsida</taxon>
        <taxon>eudicotyledons</taxon>
        <taxon>Gunneridae</taxon>
        <taxon>Pentapetalae</taxon>
        <taxon>rosids</taxon>
        <taxon>malvids</taxon>
        <taxon>Sapindales</taxon>
        <taxon>Sapindaceae</taxon>
        <taxon>Hippocastanoideae</taxon>
        <taxon>Acereae</taxon>
        <taxon>Dipteronia</taxon>
    </lineage>
</organism>
<evidence type="ECO:0000313" key="1">
    <source>
        <dbReference type="EMBL" id="KAK2641914.1"/>
    </source>
</evidence>
<name>A0AAD9TUD6_9ROSI</name>
<reference evidence="1" key="1">
    <citation type="journal article" date="2023" name="Plant J.">
        <title>Genome sequences and population genomics provide insights into the demographic history, inbreeding, and mutation load of two 'living fossil' tree species of Dipteronia.</title>
        <authorList>
            <person name="Feng Y."/>
            <person name="Comes H.P."/>
            <person name="Chen J."/>
            <person name="Zhu S."/>
            <person name="Lu R."/>
            <person name="Zhang X."/>
            <person name="Li P."/>
            <person name="Qiu J."/>
            <person name="Olsen K.M."/>
            <person name="Qiu Y."/>
        </authorList>
    </citation>
    <scope>NUCLEOTIDE SEQUENCE</scope>
    <source>
        <strain evidence="1">KIB01</strain>
    </source>
</reference>
<proteinExistence type="predicted"/>
<evidence type="ECO:0000313" key="2">
    <source>
        <dbReference type="Proteomes" id="UP001280121"/>
    </source>
</evidence>